<keyword evidence="1 3" id="KW-0689">Ribosomal protein</keyword>
<dbReference type="KEGG" id="serw:FY030_09875"/>
<accession>A0A5J6V4Q8</accession>
<dbReference type="InterPro" id="IPR020592">
    <property type="entry name" value="Ribosomal_bS16_CS"/>
</dbReference>
<evidence type="ECO:0000256" key="2">
    <source>
        <dbReference type="ARBA" id="ARBA00023274"/>
    </source>
</evidence>
<dbReference type="PANTHER" id="PTHR12919:SF20">
    <property type="entry name" value="SMALL RIBOSOMAL SUBUNIT PROTEIN BS16M"/>
    <property type="match status" value="1"/>
</dbReference>
<dbReference type="InterPro" id="IPR023803">
    <property type="entry name" value="Ribosomal_bS16_dom_sf"/>
</dbReference>
<dbReference type="Gene3D" id="3.30.1320.10">
    <property type="match status" value="1"/>
</dbReference>
<keyword evidence="2 3" id="KW-0687">Ribonucleoprotein</keyword>
<dbReference type="PROSITE" id="PS00732">
    <property type="entry name" value="RIBOSOMAL_S16"/>
    <property type="match status" value="1"/>
</dbReference>
<organism evidence="5 6">
    <name type="scientific">Ornithinimicrobium pratense</name>
    <dbReference type="NCBI Taxonomy" id="2593973"/>
    <lineage>
        <taxon>Bacteria</taxon>
        <taxon>Bacillati</taxon>
        <taxon>Actinomycetota</taxon>
        <taxon>Actinomycetes</taxon>
        <taxon>Micrococcales</taxon>
        <taxon>Ornithinimicrobiaceae</taxon>
        <taxon>Ornithinimicrobium</taxon>
    </lineage>
</organism>
<comment type="similarity">
    <text evidence="3">Belongs to the bacterial ribosomal protein bS16 family.</text>
</comment>
<dbReference type="AlphaFoldDB" id="A0A5J6V4Q8"/>
<dbReference type="NCBIfam" id="NF011093">
    <property type="entry name" value="PRK14520.1"/>
    <property type="match status" value="1"/>
</dbReference>
<dbReference type="GO" id="GO:0006412">
    <property type="term" value="P:translation"/>
    <property type="evidence" value="ECO:0007669"/>
    <property type="project" value="UniProtKB-UniRule"/>
</dbReference>
<dbReference type="EMBL" id="CP044427">
    <property type="protein sequence ID" value="QFG68970.1"/>
    <property type="molecule type" value="Genomic_DNA"/>
</dbReference>
<keyword evidence="6" id="KW-1185">Reference proteome</keyword>
<proteinExistence type="inferred from homology"/>
<evidence type="ECO:0000256" key="1">
    <source>
        <dbReference type="ARBA" id="ARBA00022980"/>
    </source>
</evidence>
<dbReference type="GO" id="GO:0015935">
    <property type="term" value="C:small ribosomal subunit"/>
    <property type="evidence" value="ECO:0007669"/>
    <property type="project" value="TreeGrafter"/>
</dbReference>
<evidence type="ECO:0000256" key="3">
    <source>
        <dbReference type="HAMAP-Rule" id="MF_00385"/>
    </source>
</evidence>
<evidence type="ECO:0000313" key="6">
    <source>
        <dbReference type="Proteomes" id="UP000326546"/>
    </source>
</evidence>
<dbReference type="NCBIfam" id="TIGR00002">
    <property type="entry name" value="S16"/>
    <property type="match status" value="1"/>
</dbReference>
<feature type="compositionally biased region" description="Basic and acidic residues" evidence="4">
    <location>
        <begin position="130"/>
        <end position="163"/>
    </location>
</feature>
<feature type="region of interest" description="Disordered" evidence="4">
    <location>
        <begin position="81"/>
        <end position="186"/>
    </location>
</feature>
<sequence>MAVKIRLKRMGKIRAPYYRVVVMDSRTKRDGRAIEEIGKYHPTEEPSLIDIDSERAQYWLGVGAQPTEQVAALLKVTGDWQKHKGEPGAEGTLKHKEPKPDKRALYEAALAAADKEDGGNSPDTRRRKAKAEEPKAEDAPAEEPKTEEPKTEEPKTEEPKAEEASVEEAASDAAAAEDTQADKAEA</sequence>
<dbReference type="GO" id="GO:0003735">
    <property type="term" value="F:structural constituent of ribosome"/>
    <property type="evidence" value="ECO:0007669"/>
    <property type="project" value="InterPro"/>
</dbReference>
<dbReference type="RefSeq" id="WP_158061356.1">
    <property type="nucleotide sequence ID" value="NZ_CP044427.1"/>
</dbReference>
<dbReference type="GO" id="GO:0005737">
    <property type="term" value="C:cytoplasm"/>
    <property type="evidence" value="ECO:0007669"/>
    <property type="project" value="UniProtKB-ARBA"/>
</dbReference>
<dbReference type="HAMAP" id="MF_00385">
    <property type="entry name" value="Ribosomal_bS16"/>
    <property type="match status" value="1"/>
</dbReference>
<gene>
    <name evidence="3" type="primary">rpsP</name>
    <name evidence="5" type="ORF">FY030_09875</name>
</gene>
<dbReference type="SUPFAM" id="SSF54565">
    <property type="entry name" value="Ribosomal protein S16"/>
    <property type="match status" value="1"/>
</dbReference>
<dbReference type="InterPro" id="IPR000307">
    <property type="entry name" value="Ribosomal_bS16"/>
</dbReference>
<protein>
    <recommendedName>
        <fullName evidence="3">Small ribosomal subunit protein bS16</fullName>
    </recommendedName>
</protein>
<dbReference type="Proteomes" id="UP000326546">
    <property type="component" value="Chromosome"/>
</dbReference>
<evidence type="ECO:0000256" key="4">
    <source>
        <dbReference type="SAM" id="MobiDB-lite"/>
    </source>
</evidence>
<dbReference type="Pfam" id="PF00886">
    <property type="entry name" value="Ribosomal_S16"/>
    <property type="match status" value="1"/>
</dbReference>
<dbReference type="PANTHER" id="PTHR12919">
    <property type="entry name" value="30S RIBOSOMAL PROTEIN S16"/>
    <property type="match status" value="1"/>
</dbReference>
<name>A0A5J6V4Q8_9MICO</name>
<evidence type="ECO:0000313" key="5">
    <source>
        <dbReference type="EMBL" id="QFG68970.1"/>
    </source>
</evidence>
<feature type="compositionally biased region" description="Basic and acidic residues" evidence="4">
    <location>
        <begin position="81"/>
        <end position="105"/>
    </location>
</feature>
<dbReference type="OrthoDB" id="9807878at2"/>
<reference evidence="5 6" key="1">
    <citation type="submission" date="2019-09" db="EMBL/GenBank/DDBJ databases">
        <title>Serinicoccus pratensis sp. nov., isolated from meadow soil.</title>
        <authorList>
            <person name="Zhang W."/>
        </authorList>
    </citation>
    <scope>NUCLEOTIDE SEQUENCE [LARGE SCALE GENOMIC DNA]</scope>
    <source>
        <strain evidence="5 6">W204</strain>
    </source>
</reference>